<keyword evidence="5 6" id="KW-0720">Serine protease</keyword>
<evidence type="ECO:0000259" key="8">
    <source>
        <dbReference type="Pfam" id="PF00082"/>
    </source>
</evidence>
<feature type="active site" description="Charge relay system" evidence="6">
    <location>
        <position position="131"/>
    </location>
</feature>
<dbReference type="PANTHER" id="PTHR43806:SF11">
    <property type="entry name" value="CEREVISIN-RELATED"/>
    <property type="match status" value="1"/>
</dbReference>
<dbReference type="Gene3D" id="3.30.70.80">
    <property type="entry name" value="Peptidase S8 propeptide/proteinase inhibitor I9"/>
    <property type="match status" value="1"/>
</dbReference>
<dbReference type="InterPro" id="IPR050131">
    <property type="entry name" value="Peptidase_S8_subtilisin-like"/>
</dbReference>
<sequence length="521" mass="54665">MAVNIGFEDEVDRGLVERHGGEITKELTQINVVAAEVPEQAVRPLGQNPNVEFVEEDGTMYALDQVTPWGVDRIDADVVIDDDATTAEESQIAIVDTGIDPNHGDLDVAGGYAIVKARGPYDKDWADDSGHGTHVAGTATALNNGKGVVGVAPEIKLYAVKVLDKSGRGSFSDVAAGIEWSAEQGHDVISLSLGSTNHSDTVERAVNFAYGEGSLVVSSAGNEYGGQVTYPAAYENAVAVSAIDEDDGLADFSSTGEEVELAAPGVDIYSTYPDDDYKTMSGTSMAAPHVSGAAAYLMAEGMSNVEAREQLKDTAEDIGLDDDEQGAGLVDVAAAVGVEVETGALEGTVTDISDNPIEGATVEIVDTGDTTETNESGEYSFEEVSTGEHDVTASKDGYYSKTKKVTIEEGVINQLDFSLEETEDAAPVIESFVLSDTSNPAWARVEVDWAVSDEDGDLDNVKLEVLDGKGNVTTKKTIQVSGSGASGVDELKEKGAHDSFVKVRIVVSDAAGNTTSKTKEI</sequence>
<dbReference type="Proteomes" id="UP000070657">
    <property type="component" value="Unassembled WGS sequence"/>
</dbReference>
<keyword evidence="2 6" id="KW-0645">Protease</keyword>
<dbReference type="SUPFAM" id="SSF49464">
    <property type="entry name" value="Carboxypeptidase regulatory domain-like"/>
    <property type="match status" value="1"/>
</dbReference>
<dbReference type="InterPro" id="IPR037045">
    <property type="entry name" value="S8pro/Inhibitor_I9_sf"/>
</dbReference>
<proteinExistence type="inferred from homology"/>
<keyword evidence="3" id="KW-0479">Metal-binding</keyword>
<dbReference type="Gene3D" id="3.40.50.200">
    <property type="entry name" value="Peptidase S8/S53 domain"/>
    <property type="match status" value="1"/>
</dbReference>
<feature type="active site" description="Charge relay system" evidence="6">
    <location>
        <position position="96"/>
    </location>
</feature>
<accession>A0A133UHX0</accession>
<organism evidence="9 10">
    <name type="scientific">candidate division MSBL1 archaeon SCGC-AAA259E22</name>
    <dbReference type="NCBI Taxonomy" id="1698265"/>
    <lineage>
        <taxon>Archaea</taxon>
        <taxon>Methanobacteriati</taxon>
        <taxon>Methanobacteriota</taxon>
        <taxon>candidate division MSBL1</taxon>
    </lineage>
</organism>
<dbReference type="SUPFAM" id="SSF54897">
    <property type="entry name" value="Protease propeptides/inhibitors"/>
    <property type="match status" value="1"/>
</dbReference>
<reference evidence="9 10" key="1">
    <citation type="journal article" date="2016" name="Sci. Rep.">
        <title>Metabolic traits of an uncultured archaeal lineage -MSBL1- from brine pools of the Red Sea.</title>
        <authorList>
            <person name="Mwirichia R."/>
            <person name="Alam I."/>
            <person name="Rashid M."/>
            <person name="Vinu M."/>
            <person name="Ba-Alawi W."/>
            <person name="Anthony Kamau A."/>
            <person name="Kamanda Ngugi D."/>
            <person name="Goker M."/>
            <person name="Klenk H.P."/>
            <person name="Bajic V."/>
            <person name="Stingl U."/>
        </authorList>
    </citation>
    <scope>NUCLEOTIDE SEQUENCE [LARGE SCALE GENOMIC DNA]</scope>
    <source>
        <strain evidence="9">SCGC-AAA259E22</strain>
    </source>
</reference>
<dbReference type="PANTHER" id="PTHR43806">
    <property type="entry name" value="PEPTIDASE S8"/>
    <property type="match status" value="1"/>
</dbReference>
<evidence type="ECO:0000256" key="7">
    <source>
        <dbReference type="RuleBase" id="RU003355"/>
    </source>
</evidence>
<dbReference type="GO" id="GO:0006508">
    <property type="term" value="P:proteolysis"/>
    <property type="evidence" value="ECO:0007669"/>
    <property type="project" value="UniProtKB-KW"/>
</dbReference>
<dbReference type="PATRIC" id="fig|1698265.3.peg.1067"/>
<evidence type="ECO:0000313" key="10">
    <source>
        <dbReference type="Proteomes" id="UP000070657"/>
    </source>
</evidence>
<dbReference type="SUPFAM" id="SSF52743">
    <property type="entry name" value="Subtilisin-like"/>
    <property type="match status" value="1"/>
</dbReference>
<dbReference type="CDD" id="cd07477">
    <property type="entry name" value="Peptidases_S8_Subtilisin_subset"/>
    <property type="match status" value="1"/>
</dbReference>
<keyword evidence="4 6" id="KW-0378">Hydrolase</keyword>
<evidence type="ECO:0000256" key="3">
    <source>
        <dbReference type="ARBA" id="ARBA00022723"/>
    </source>
</evidence>
<dbReference type="InterPro" id="IPR008969">
    <property type="entry name" value="CarboxyPept-like_regulatory"/>
</dbReference>
<dbReference type="InterPro" id="IPR023828">
    <property type="entry name" value="Peptidase_S8_Ser-AS"/>
</dbReference>
<evidence type="ECO:0000313" key="9">
    <source>
        <dbReference type="EMBL" id="KXA93730.1"/>
    </source>
</evidence>
<dbReference type="PROSITE" id="PS00136">
    <property type="entry name" value="SUBTILASE_ASP"/>
    <property type="match status" value="1"/>
</dbReference>
<feature type="active site" description="Charge relay system" evidence="6">
    <location>
        <position position="284"/>
    </location>
</feature>
<dbReference type="InterPro" id="IPR000209">
    <property type="entry name" value="Peptidase_S8/S53_dom"/>
</dbReference>
<keyword evidence="10" id="KW-1185">Reference proteome</keyword>
<dbReference type="PROSITE" id="PS51892">
    <property type="entry name" value="SUBTILASE"/>
    <property type="match status" value="1"/>
</dbReference>
<evidence type="ECO:0000256" key="1">
    <source>
        <dbReference type="ARBA" id="ARBA00011073"/>
    </source>
</evidence>
<evidence type="ECO:0000256" key="4">
    <source>
        <dbReference type="ARBA" id="ARBA00022801"/>
    </source>
</evidence>
<dbReference type="EMBL" id="LHXP01000009">
    <property type="protein sequence ID" value="KXA93730.1"/>
    <property type="molecule type" value="Genomic_DNA"/>
</dbReference>
<dbReference type="PROSITE" id="PS00137">
    <property type="entry name" value="SUBTILASE_HIS"/>
    <property type="match status" value="1"/>
</dbReference>
<gene>
    <name evidence="9" type="ORF">AKJ66_01270</name>
</gene>
<dbReference type="AlphaFoldDB" id="A0A133UHX0"/>
<dbReference type="GO" id="GO:0004252">
    <property type="term" value="F:serine-type endopeptidase activity"/>
    <property type="evidence" value="ECO:0007669"/>
    <property type="project" value="UniProtKB-UniRule"/>
</dbReference>
<dbReference type="InterPro" id="IPR034202">
    <property type="entry name" value="Subtilisin_Carlsberg-like"/>
</dbReference>
<protein>
    <recommendedName>
        <fullName evidence="8">Peptidase S8/S53 domain-containing protein</fullName>
    </recommendedName>
</protein>
<dbReference type="InterPro" id="IPR036852">
    <property type="entry name" value="Peptidase_S8/S53_dom_sf"/>
</dbReference>
<dbReference type="Gene3D" id="2.60.40.1120">
    <property type="entry name" value="Carboxypeptidase-like, regulatory domain"/>
    <property type="match status" value="1"/>
</dbReference>
<feature type="domain" description="Peptidase S8/S53" evidence="8">
    <location>
        <begin position="92"/>
        <end position="328"/>
    </location>
</feature>
<comment type="similarity">
    <text evidence="1 6 7">Belongs to the peptidase S8 family.</text>
</comment>
<name>A0A133UHX0_9EURY</name>
<dbReference type="GO" id="GO:0046872">
    <property type="term" value="F:metal ion binding"/>
    <property type="evidence" value="ECO:0007669"/>
    <property type="project" value="UniProtKB-KW"/>
</dbReference>
<evidence type="ECO:0000256" key="6">
    <source>
        <dbReference type="PROSITE-ProRule" id="PRU01240"/>
    </source>
</evidence>
<dbReference type="Pfam" id="PF13620">
    <property type="entry name" value="CarboxypepD_reg"/>
    <property type="match status" value="1"/>
</dbReference>
<dbReference type="PRINTS" id="PR00723">
    <property type="entry name" value="SUBTILISIN"/>
</dbReference>
<dbReference type="InterPro" id="IPR022398">
    <property type="entry name" value="Peptidase_S8_His-AS"/>
</dbReference>
<dbReference type="InterPro" id="IPR023827">
    <property type="entry name" value="Peptidase_S8_Asp-AS"/>
</dbReference>
<evidence type="ECO:0000256" key="5">
    <source>
        <dbReference type="ARBA" id="ARBA00022825"/>
    </source>
</evidence>
<dbReference type="InterPro" id="IPR015500">
    <property type="entry name" value="Peptidase_S8_subtilisin-rel"/>
</dbReference>
<dbReference type="Pfam" id="PF00082">
    <property type="entry name" value="Peptidase_S8"/>
    <property type="match status" value="1"/>
</dbReference>
<evidence type="ECO:0000256" key="2">
    <source>
        <dbReference type="ARBA" id="ARBA00022670"/>
    </source>
</evidence>
<dbReference type="PROSITE" id="PS00138">
    <property type="entry name" value="SUBTILASE_SER"/>
    <property type="match status" value="1"/>
</dbReference>
<comment type="caution">
    <text evidence="9">The sequence shown here is derived from an EMBL/GenBank/DDBJ whole genome shotgun (WGS) entry which is preliminary data.</text>
</comment>